<feature type="region of interest" description="Disordered" evidence="5">
    <location>
        <begin position="311"/>
        <end position="330"/>
    </location>
</feature>
<dbReference type="Gene3D" id="1.20.1250.20">
    <property type="entry name" value="MFS general substrate transporter like domains"/>
    <property type="match status" value="2"/>
</dbReference>
<evidence type="ECO:0000313" key="9">
    <source>
        <dbReference type="Proteomes" id="UP001166286"/>
    </source>
</evidence>
<evidence type="ECO:0000256" key="5">
    <source>
        <dbReference type="SAM" id="MobiDB-lite"/>
    </source>
</evidence>
<sequence length="618" mass="67704">MHVSWPRFWVDHSKGFNYNLTWQERRNLVLSSVEKAGFGWWIVLVAGIGFLTDAYDIFSINTVVPMLSVIYWEGEFPTQYQLGLNTATLLGSMIGQVVFGLLADKYGRRKMYGLELIVTITASLGLATSATGVNGSMSVMALLIFWRLVMGVGIGADYPLSAVITAEFSPTKYRARMLAAVFICQPIGQLIAVLMAFAATAGFKSYIADATNAGACSVNAIDPAGMECARTIDRAWRLVAGLGAVPAAIAIVFRLTIPESVYYSLDIKNDSNEAMHAKQYFSNEDLPTENRVRSMQMEEYELFSKGGHGLGISSPSSPSSPEVPQMSGVHQPEPVLRHDHHWQHVNELANVESGGAIVEALEDPHPAQASRADFYKYMISDGNWTDLFATSGAWMLLDFTFYLLGVNSSSFVPTMFGEKTGPQYPPYGRLINNERHILESTSVGALCGSGIAICVMHYYSRKKIQTGSFLILGGLFIIVGSLYVTLPSTNAHAIIVIFYGVCQLFYNFGPNTTTFIIPAEAFPTRYRCTCYGISAACGKLGSVLGQILVTKVTNNRRLGVSLITFVIVMLAGAWLSKSLTPETCDINGKSRKLEELAKGKDNRKSLELEEREADGKRS</sequence>
<feature type="transmembrane region" description="Helical" evidence="6">
    <location>
        <begin position="114"/>
        <end position="133"/>
    </location>
</feature>
<gene>
    <name evidence="8" type="ORF">JMJ35_002928</name>
</gene>
<proteinExistence type="predicted"/>
<dbReference type="PANTHER" id="PTHR24064">
    <property type="entry name" value="SOLUTE CARRIER FAMILY 22 MEMBER"/>
    <property type="match status" value="1"/>
</dbReference>
<feature type="transmembrane region" description="Helical" evidence="6">
    <location>
        <begin position="384"/>
        <end position="405"/>
    </location>
</feature>
<dbReference type="EMBL" id="JAFEKC020000005">
    <property type="protein sequence ID" value="KAK0514311.1"/>
    <property type="molecule type" value="Genomic_DNA"/>
</dbReference>
<feature type="transmembrane region" description="Helical" evidence="6">
    <location>
        <begin position="38"/>
        <end position="60"/>
    </location>
</feature>
<dbReference type="PROSITE" id="PS50850">
    <property type="entry name" value="MFS"/>
    <property type="match status" value="1"/>
</dbReference>
<accession>A0AA39R6F0</accession>
<dbReference type="SUPFAM" id="SSF103473">
    <property type="entry name" value="MFS general substrate transporter"/>
    <property type="match status" value="1"/>
</dbReference>
<feature type="domain" description="Major facilitator superfamily (MFS) profile" evidence="7">
    <location>
        <begin position="42"/>
        <end position="584"/>
    </location>
</feature>
<dbReference type="InterPro" id="IPR020846">
    <property type="entry name" value="MFS_dom"/>
</dbReference>
<evidence type="ECO:0000256" key="2">
    <source>
        <dbReference type="ARBA" id="ARBA00022692"/>
    </source>
</evidence>
<evidence type="ECO:0000256" key="3">
    <source>
        <dbReference type="ARBA" id="ARBA00022989"/>
    </source>
</evidence>
<dbReference type="InterPro" id="IPR036259">
    <property type="entry name" value="MFS_trans_sf"/>
</dbReference>
<keyword evidence="4 6" id="KW-0472">Membrane</keyword>
<feature type="transmembrane region" description="Helical" evidence="6">
    <location>
        <begin position="235"/>
        <end position="257"/>
    </location>
</feature>
<evidence type="ECO:0000259" key="7">
    <source>
        <dbReference type="PROSITE" id="PS50850"/>
    </source>
</evidence>
<feature type="transmembrane region" description="Helical" evidence="6">
    <location>
        <begin position="177"/>
        <end position="199"/>
    </location>
</feature>
<evidence type="ECO:0000256" key="4">
    <source>
        <dbReference type="ARBA" id="ARBA00023136"/>
    </source>
</evidence>
<evidence type="ECO:0000256" key="1">
    <source>
        <dbReference type="ARBA" id="ARBA00004141"/>
    </source>
</evidence>
<dbReference type="Proteomes" id="UP001166286">
    <property type="component" value="Unassembled WGS sequence"/>
</dbReference>
<evidence type="ECO:0000256" key="6">
    <source>
        <dbReference type="SAM" id="Phobius"/>
    </source>
</evidence>
<comment type="subcellular location">
    <subcellularLocation>
        <location evidence="1">Membrane</location>
        <topology evidence="1">Multi-pass membrane protein</topology>
    </subcellularLocation>
</comment>
<feature type="transmembrane region" description="Helical" evidence="6">
    <location>
        <begin position="491"/>
        <end position="508"/>
    </location>
</feature>
<dbReference type="GO" id="GO:0016020">
    <property type="term" value="C:membrane"/>
    <property type="evidence" value="ECO:0007669"/>
    <property type="project" value="UniProtKB-SubCell"/>
</dbReference>
<organism evidence="8 9">
    <name type="scientific">Cladonia borealis</name>
    <dbReference type="NCBI Taxonomy" id="184061"/>
    <lineage>
        <taxon>Eukaryota</taxon>
        <taxon>Fungi</taxon>
        <taxon>Dikarya</taxon>
        <taxon>Ascomycota</taxon>
        <taxon>Pezizomycotina</taxon>
        <taxon>Lecanoromycetes</taxon>
        <taxon>OSLEUM clade</taxon>
        <taxon>Lecanoromycetidae</taxon>
        <taxon>Lecanorales</taxon>
        <taxon>Lecanorineae</taxon>
        <taxon>Cladoniaceae</taxon>
        <taxon>Cladonia</taxon>
    </lineage>
</organism>
<reference evidence="8" key="1">
    <citation type="submission" date="2023-03" db="EMBL/GenBank/DDBJ databases">
        <title>Complete genome of Cladonia borealis.</title>
        <authorList>
            <person name="Park H."/>
        </authorList>
    </citation>
    <scope>NUCLEOTIDE SEQUENCE</scope>
    <source>
        <strain evidence="8">ANT050790</strain>
    </source>
</reference>
<dbReference type="AlphaFoldDB" id="A0AA39R6F0"/>
<keyword evidence="9" id="KW-1185">Reference proteome</keyword>
<protein>
    <recommendedName>
        <fullName evidence="7">Major facilitator superfamily (MFS) profile domain-containing protein</fullName>
    </recommendedName>
</protein>
<dbReference type="InterPro" id="IPR005828">
    <property type="entry name" value="MFS_sugar_transport-like"/>
</dbReference>
<feature type="transmembrane region" description="Helical" evidence="6">
    <location>
        <begin position="466"/>
        <end position="485"/>
    </location>
</feature>
<feature type="transmembrane region" description="Helical" evidence="6">
    <location>
        <begin position="558"/>
        <end position="576"/>
    </location>
</feature>
<feature type="transmembrane region" description="Helical" evidence="6">
    <location>
        <begin position="80"/>
        <end position="102"/>
    </location>
</feature>
<dbReference type="PROSITE" id="PS00217">
    <property type="entry name" value="SUGAR_TRANSPORT_2"/>
    <property type="match status" value="1"/>
</dbReference>
<dbReference type="GO" id="GO:0022857">
    <property type="term" value="F:transmembrane transporter activity"/>
    <property type="evidence" value="ECO:0007669"/>
    <property type="project" value="InterPro"/>
</dbReference>
<dbReference type="Pfam" id="PF00083">
    <property type="entry name" value="Sugar_tr"/>
    <property type="match status" value="2"/>
</dbReference>
<keyword evidence="2 6" id="KW-0812">Transmembrane</keyword>
<name>A0AA39R6F0_9LECA</name>
<keyword evidence="3 6" id="KW-1133">Transmembrane helix</keyword>
<evidence type="ECO:0000313" key="8">
    <source>
        <dbReference type="EMBL" id="KAK0514311.1"/>
    </source>
</evidence>
<feature type="transmembrane region" description="Helical" evidence="6">
    <location>
        <begin position="139"/>
        <end position="156"/>
    </location>
</feature>
<dbReference type="InterPro" id="IPR005829">
    <property type="entry name" value="Sugar_transporter_CS"/>
</dbReference>
<feature type="transmembrane region" description="Helical" evidence="6">
    <location>
        <begin position="437"/>
        <end position="459"/>
    </location>
</feature>
<comment type="caution">
    <text evidence="8">The sequence shown here is derived from an EMBL/GenBank/DDBJ whole genome shotgun (WGS) entry which is preliminary data.</text>
</comment>